<dbReference type="Gene3D" id="1.10.238.20">
    <property type="entry name" value="Pheromone/general odorant binding protein domain"/>
    <property type="match status" value="1"/>
</dbReference>
<dbReference type="SUPFAM" id="SSF47565">
    <property type="entry name" value="Insect pheromone/odorant-binding proteins"/>
    <property type="match status" value="1"/>
</dbReference>
<feature type="chain" id="PRO_5015178971" evidence="1">
    <location>
        <begin position="17"/>
        <end position="142"/>
    </location>
</feature>
<reference evidence="2" key="1">
    <citation type="submission" date="2017-03" db="EMBL/GenBank/DDBJ databases">
        <title>Hypothetical protein related to olfaction in boll weevil.</title>
        <authorList>
            <person name="Pires Paula D."/>
            <person name="C Togawa R."/>
        </authorList>
    </citation>
    <scope>NUCLEOTIDE SEQUENCE</scope>
</reference>
<feature type="signal peptide" evidence="1">
    <location>
        <begin position="1"/>
        <end position="16"/>
    </location>
</feature>
<dbReference type="InterPro" id="IPR036728">
    <property type="entry name" value="PBP_GOBP_sf"/>
</dbReference>
<proteinExistence type="evidence at transcript level"/>
<dbReference type="InterPro" id="IPR006170">
    <property type="entry name" value="PBP/GOBP"/>
</dbReference>
<dbReference type="GO" id="GO:0005549">
    <property type="term" value="F:odorant binding"/>
    <property type="evidence" value="ECO:0007669"/>
    <property type="project" value="InterPro"/>
</dbReference>
<dbReference type="CDD" id="cd23992">
    <property type="entry name" value="PBP_GOBP"/>
    <property type="match status" value="1"/>
</dbReference>
<protein>
    <submittedName>
        <fullName evidence="2">Putative odorant-binding protein 7</fullName>
    </submittedName>
</protein>
<sequence>MKVVIALIICVALAAGAAIDREQVVQKLKTASDKCLNDPAVGVNKDEMKAFRESKGKGTKPANLGKLSMCVLKEIGWMNADNTLKTDEAKQLFEQGLHDNPTKLQEVITKCTTPKDTPEESANALLECVVFHGRNSEAAASA</sequence>
<dbReference type="EMBL" id="KY826460">
    <property type="protein sequence ID" value="AVI04888.1"/>
    <property type="molecule type" value="mRNA"/>
</dbReference>
<organism evidence="2">
    <name type="scientific">Anthonomus grandis</name>
    <name type="common">Mexican cotton boll weevil</name>
    <name type="synonym">Anthonomus thurberiae</name>
    <dbReference type="NCBI Taxonomy" id="7044"/>
    <lineage>
        <taxon>Eukaryota</taxon>
        <taxon>Metazoa</taxon>
        <taxon>Ecdysozoa</taxon>
        <taxon>Arthropoda</taxon>
        <taxon>Hexapoda</taxon>
        <taxon>Insecta</taxon>
        <taxon>Pterygota</taxon>
        <taxon>Neoptera</taxon>
        <taxon>Endopterygota</taxon>
        <taxon>Coleoptera</taxon>
        <taxon>Polyphaga</taxon>
        <taxon>Cucujiformia</taxon>
        <taxon>Curculionidae</taxon>
        <taxon>Curculioninae</taxon>
        <taxon>Anthonomini</taxon>
        <taxon>Anthonomus</taxon>
    </lineage>
</organism>
<evidence type="ECO:0000313" key="2">
    <source>
        <dbReference type="EMBL" id="AVI04888.1"/>
    </source>
</evidence>
<accession>A0A2P9JZE7</accession>
<dbReference type="AlphaFoldDB" id="A0A2P9JZE7"/>
<dbReference type="Pfam" id="PF01395">
    <property type="entry name" value="PBP_GOBP"/>
    <property type="match status" value="1"/>
</dbReference>
<evidence type="ECO:0000256" key="1">
    <source>
        <dbReference type="SAM" id="SignalP"/>
    </source>
</evidence>
<name>A0A2P9JZE7_ANTGR</name>
<keyword evidence="1" id="KW-0732">Signal</keyword>